<feature type="region of interest" description="Disordered" evidence="1">
    <location>
        <begin position="677"/>
        <end position="696"/>
    </location>
</feature>
<dbReference type="FunFam" id="3.30.1360.180:FF:000003">
    <property type="entry name" value="Type I phosphodiesterase/nucleotide pyrophosphatase family protein"/>
    <property type="match status" value="1"/>
</dbReference>
<dbReference type="Gene3D" id="3.30.1360.180">
    <property type="match status" value="1"/>
</dbReference>
<feature type="compositionally biased region" description="Basic and acidic residues" evidence="1">
    <location>
        <begin position="649"/>
        <end position="659"/>
    </location>
</feature>
<gene>
    <name evidence="3" type="ORF">CLAFUR5_00529</name>
</gene>
<reference evidence="3" key="2">
    <citation type="journal article" date="2022" name="Microb. Genom.">
        <title>A chromosome-scale genome assembly of the tomato pathogen Cladosporium fulvum reveals a compartmentalized genome architecture and the presence of a dispensable chromosome.</title>
        <authorList>
            <person name="Zaccaron A.Z."/>
            <person name="Chen L.H."/>
            <person name="Samaras A."/>
            <person name="Stergiopoulos I."/>
        </authorList>
    </citation>
    <scope>NUCLEOTIDE SEQUENCE</scope>
    <source>
        <strain evidence="3">Race5_Kim</strain>
    </source>
</reference>
<dbReference type="InterPro" id="IPR017850">
    <property type="entry name" value="Alkaline_phosphatase_core_sf"/>
</dbReference>
<dbReference type="PANTHER" id="PTHR10151">
    <property type="entry name" value="ECTONUCLEOTIDE PYROPHOSPHATASE/PHOSPHODIESTERASE"/>
    <property type="match status" value="1"/>
</dbReference>
<organism evidence="3 4">
    <name type="scientific">Passalora fulva</name>
    <name type="common">Tomato leaf mold</name>
    <name type="synonym">Cladosporium fulvum</name>
    <dbReference type="NCBI Taxonomy" id="5499"/>
    <lineage>
        <taxon>Eukaryota</taxon>
        <taxon>Fungi</taxon>
        <taxon>Dikarya</taxon>
        <taxon>Ascomycota</taxon>
        <taxon>Pezizomycotina</taxon>
        <taxon>Dothideomycetes</taxon>
        <taxon>Dothideomycetidae</taxon>
        <taxon>Mycosphaerellales</taxon>
        <taxon>Mycosphaerellaceae</taxon>
        <taxon>Fulvia</taxon>
    </lineage>
</organism>
<dbReference type="SUPFAM" id="SSF53649">
    <property type="entry name" value="Alkaline phosphatase-like"/>
    <property type="match status" value="1"/>
</dbReference>
<evidence type="ECO:0000256" key="2">
    <source>
        <dbReference type="SAM" id="Phobius"/>
    </source>
</evidence>
<dbReference type="Gene3D" id="3.40.720.10">
    <property type="entry name" value="Alkaline Phosphatase, subunit A"/>
    <property type="match status" value="1"/>
</dbReference>
<reference evidence="3" key="1">
    <citation type="submission" date="2021-12" db="EMBL/GenBank/DDBJ databases">
        <authorList>
            <person name="Zaccaron A."/>
            <person name="Stergiopoulos I."/>
        </authorList>
    </citation>
    <scope>NUCLEOTIDE SEQUENCE</scope>
    <source>
        <strain evidence="3">Race5_Kim</strain>
    </source>
</reference>
<dbReference type="EMBL" id="CP090163">
    <property type="protein sequence ID" value="UJO12555.1"/>
    <property type="molecule type" value="Genomic_DNA"/>
</dbReference>
<keyword evidence="2" id="KW-0472">Membrane</keyword>
<dbReference type="GO" id="GO:0047429">
    <property type="term" value="F:nucleoside triphosphate diphosphatase activity"/>
    <property type="evidence" value="ECO:0007669"/>
    <property type="project" value="TreeGrafter"/>
</dbReference>
<feature type="region of interest" description="Disordered" evidence="1">
    <location>
        <begin position="601"/>
        <end position="659"/>
    </location>
</feature>
<accession>A0A9Q8P401</accession>
<dbReference type="InterPro" id="IPR002591">
    <property type="entry name" value="Phosphodiest/P_Trfase"/>
</dbReference>
<dbReference type="GO" id="GO:0017111">
    <property type="term" value="F:ribonucleoside triphosphate phosphatase activity"/>
    <property type="evidence" value="ECO:0007669"/>
    <property type="project" value="TreeGrafter"/>
</dbReference>
<name>A0A9Q8P401_PASFU</name>
<dbReference type="GeneID" id="71980407"/>
<evidence type="ECO:0000313" key="3">
    <source>
        <dbReference type="EMBL" id="UJO12555.1"/>
    </source>
</evidence>
<dbReference type="OMA" id="DGHKFGP"/>
<feature type="region of interest" description="Disordered" evidence="1">
    <location>
        <begin position="1"/>
        <end position="99"/>
    </location>
</feature>
<feature type="compositionally biased region" description="Basic and acidic residues" evidence="1">
    <location>
        <begin position="67"/>
        <end position="83"/>
    </location>
</feature>
<dbReference type="RefSeq" id="XP_047756921.1">
    <property type="nucleotide sequence ID" value="XM_047899677.1"/>
</dbReference>
<protein>
    <recommendedName>
        <fullName evidence="5">Phosphodiest-domain-containing protein</fullName>
    </recommendedName>
</protein>
<evidence type="ECO:0000313" key="4">
    <source>
        <dbReference type="Proteomes" id="UP000756132"/>
    </source>
</evidence>
<keyword evidence="4" id="KW-1185">Reference proteome</keyword>
<dbReference type="AlphaFoldDB" id="A0A9Q8P401"/>
<dbReference type="PANTHER" id="PTHR10151:SF120">
    <property type="entry name" value="BIS(5'-ADENOSYL)-TRIPHOSPHATASE"/>
    <property type="match status" value="1"/>
</dbReference>
<evidence type="ECO:0008006" key="5">
    <source>
        <dbReference type="Google" id="ProtNLM"/>
    </source>
</evidence>
<proteinExistence type="predicted"/>
<dbReference type="KEGG" id="ffu:CLAFUR5_00529"/>
<keyword evidence="2" id="KW-1133">Transmembrane helix</keyword>
<keyword evidence="2" id="KW-0812">Transmembrane</keyword>
<dbReference type="GO" id="GO:0009141">
    <property type="term" value="P:nucleoside triphosphate metabolic process"/>
    <property type="evidence" value="ECO:0007669"/>
    <property type="project" value="TreeGrafter"/>
</dbReference>
<feature type="compositionally biased region" description="Low complexity" evidence="1">
    <location>
        <begin position="86"/>
        <end position="97"/>
    </location>
</feature>
<evidence type="ECO:0000256" key="1">
    <source>
        <dbReference type="SAM" id="MobiDB-lite"/>
    </source>
</evidence>
<feature type="compositionally biased region" description="Basic and acidic residues" evidence="1">
    <location>
        <begin position="17"/>
        <end position="56"/>
    </location>
</feature>
<dbReference type="Pfam" id="PF01663">
    <property type="entry name" value="Phosphodiest"/>
    <property type="match status" value="1"/>
</dbReference>
<feature type="transmembrane region" description="Helical" evidence="2">
    <location>
        <begin position="120"/>
        <end position="139"/>
    </location>
</feature>
<dbReference type="Proteomes" id="UP000756132">
    <property type="component" value="Chromosome 1"/>
</dbReference>
<dbReference type="OrthoDB" id="415411at2759"/>
<dbReference type="CDD" id="cd16018">
    <property type="entry name" value="Enpp"/>
    <property type="match status" value="1"/>
</dbReference>
<sequence>MTSRDSGSDDGLTRTSGEVRQHDRETITAEEAERLLTPSEKQRDQHHQERDGDSDKRRKRRKSGWLGERDGETAVLYKVERGGGRSSSAESSANSSEVDIQHLAKTDAKRKSKASWYGKLAAIHIVIIVAFFALLFGAYKASHAGRASKGKTDAMAQVLSNGTHQFAPTTILISLDGFRADFLHRSLTPTLSGFVREGVSPKHMLPSFPSLTFPNHFTLVTGQYPEAHGIVGNSFWDPNMAKEFNYTDPEKSMKPEYWNAEPLWSTVESQDLKSAIHMWPGSEAHILPEPTYVDNFNADEPLDNKVRRILGWLDLPGPNDVGASLEQPRPQLIAAYVPDVDADGHMYGPNSTYIRSTIAEVDGMLGSLFQGITERNLTDVVNVVIVSDHGMATTSSHRLIQLEDLIDPELIEHTDGWPLYGLRPKDQSEEQLNKLYKELVEKQMLPQYRGNFEVYLRDYNMPARYHFSNNDRIAPLWIVPKTGWAIVTKTEFNIEEALARDEVYHPRGLHGYDFEDPLMRAIFVARGPAFPHPQGSEVEPFQNVEVYNIVCDSLGIEPNPNNGTLRLPFITVGLHDLTAVPDIPDDSFEIDLDAAILPPNLPGLDKVPEAPNRPTTPSRPSDEEASTPPTQPDNAFNPEPSVERPVVQDGKDGEEAKKQSWLDWINAELDGVKVWAGSLFGSGKGGEEGEGEDGAR</sequence>